<dbReference type="PaxDb" id="4097-A0A1S3YQ53"/>
<dbReference type="Pfam" id="PF00078">
    <property type="entry name" value="RVT_1"/>
    <property type="match status" value="1"/>
</dbReference>
<proteinExistence type="predicted"/>
<dbReference type="RefSeq" id="XP_016454263.1">
    <property type="nucleotide sequence ID" value="XM_016598777.1"/>
</dbReference>
<dbReference type="CDD" id="cd01647">
    <property type="entry name" value="RT_LTR"/>
    <property type="match status" value="1"/>
</dbReference>
<feature type="domain" description="Reverse transcriptase" evidence="1">
    <location>
        <begin position="2"/>
        <end position="140"/>
    </location>
</feature>
<dbReference type="OrthoDB" id="514328at2759"/>
<dbReference type="GO" id="GO:0003964">
    <property type="term" value="F:RNA-directed DNA polymerase activity"/>
    <property type="evidence" value="ECO:0007669"/>
    <property type="project" value="UniProtKB-KW"/>
</dbReference>
<evidence type="ECO:0000313" key="2">
    <source>
        <dbReference type="RefSeq" id="XP_016454263.1"/>
    </source>
</evidence>
<dbReference type="PANTHER" id="PTHR24559">
    <property type="entry name" value="TRANSPOSON TY3-I GAG-POL POLYPROTEIN"/>
    <property type="match status" value="1"/>
</dbReference>
<gene>
    <name evidence="2" type="primary">LOC107778503</name>
</gene>
<dbReference type="OMA" id="DYCRINE"/>
<dbReference type="STRING" id="4097.A0A1S3YQ53"/>
<dbReference type="SMR" id="A0A1S3YQ53"/>
<keyword evidence="2" id="KW-0695">RNA-directed DNA polymerase</keyword>
<organism evidence="2">
    <name type="scientific">Nicotiana tabacum</name>
    <name type="common">Common tobacco</name>
    <dbReference type="NCBI Taxonomy" id="4097"/>
    <lineage>
        <taxon>Eukaryota</taxon>
        <taxon>Viridiplantae</taxon>
        <taxon>Streptophyta</taxon>
        <taxon>Embryophyta</taxon>
        <taxon>Tracheophyta</taxon>
        <taxon>Spermatophyta</taxon>
        <taxon>Magnoliopsida</taxon>
        <taxon>eudicotyledons</taxon>
        <taxon>Gunneridae</taxon>
        <taxon>Pentapetalae</taxon>
        <taxon>asterids</taxon>
        <taxon>lamiids</taxon>
        <taxon>Solanales</taxon>
        <taxon>Solanaceae</taxon>
        <taxon>Nicotianoideae</taxon>
        <taxon>Nicotianeae</taxon>
        <taxon>Nicotiana</taxon>
    </lineage>
</organism>
<protein>
    <submittedName>
        <fullName evidence="2">RNA-directed DNA polymerase homolog</fullName>
    </submittedName>
</protein>
<dbReference type="SUPFAM" id="SSF56672">
    <property type="entry name" value="DNA/RNA polymerases"/>
    <property type="match status" value="1"/>
</dbReference>
<reference evidence="2" key="1">
    <citation type="submission" date="2025-08" db="UniProtKB">
        <authorList>
            <consortium name="RefSeq"/>
        </authorList>
    </citation>
    <scope>IDENTIFICATION</scope>
</reference>
<dbReference type="InterPro" id="IPR043502">
    <property type="entry name" value="DNA/RNA_pol_sf"/>
</dbReference>
<dbReference type="AlphaFoldDB" id="A0A1S3YQ53"/>
<dbReference type="PANTHER" id="PTHR24559:SF444">
    <property type="entry name" value="REVERSE TRANSCRIPTASE DOMAIN-CONTAINING PROTEIN"/>
    <property type="match status" value="1"/>
</dbReference>
<dbReference type="Gene3D" id="3.30.70.270">
    <property type="match status" value="1"/>
</dbReference>
<dbReference type="KEGG" id="nta:107778503"/>
<dbReference type="InterPro" id="IPR000477">
    <property type="entry name" value="RT_dom"/>
</dbReference>
<keyword evidence="2" id="KW-0808">Transferase</keyword>
<feature type="non-terminal residue" evidence="2">
    <location>
        <position position="140"/>
    </location>
</feature>
<name>A0A1S3YQ53_TOBAC</name>
<evidence type="ECO:0000259" key="1">
    <source>
        <dbReference type="Pfam" id="PF00078"/>
    </source>
</evidence>
<keyword evidence="2" id="KW-0548">Nucleotidyltransferase</keyword>
<sequence length="140" mass="16790">MCIDYRQLNKVTIKNKYPLPRIDDLFDQLQGARVFSKFDLRSGYHQLKIRDSDVPKTAFRTRYGHYEFLVMSFSLTNAPAVFMDLMNNVFRPYIDSFVIVFIDDILIYSRSKEEHEQHMRVVLQTLREQKLYAKFSKCEF</sequence>
<accession>A0A1S3YQ53</accession>
<dbReference type="InterPro" id="IPR043128">
    <property type="entry name" value="Rev_trsase/Diguanyl_cyclase"/>
</dbReference>
<dbReference type="InterPro" id="IPR053134">
    <property type="entry name" value="RNA-dir_DNA_polymerase"/>
</dbReference>
<dbReference type="Gene3D" id="3.10.10.10">
    <property type="entry name" value="HIV Type 1 Reverse Transcriptase, subunit A, domain 1"/>
    <property type="match status" value="1"/>
</dbReference>